<dbReference type="Gene3D" id="1.10.10.60">
    <property type="entry name" value="Homeodomain-like"/>
    <property type="match status" value="1"/>
</dbReference>
<dbReference type="RefSeq" id="WP_203947388.1">
    <property type="nucleotide sequence ID" value="NZ_BOOR01000048.1"/>
</dbReference>
<protein>
    <recommendedName>
        <fullName evidence="5">HTH araC/xylS-type domain-containing protein</fullName>
    </recommendedName>
</protein>
<dbReference type="InterPro" id="IPR050204">
    <property type="entry name" value="AraC_XylS_family_regulators"/>
</dbReference>
<keyword evidence="3" id="KW-0804">Transcription</keyword>
<evidence type="ECO:0000256" key="2">
    <source>
        <dbReference type="ARBA" id="ARBA00023125"/>
    </source>
</evidence>
<evidence type="ECO:0000259" key="5">
    <source>
        <dbReference type="PROSITE" id="PS01124"/>
    </source>
</evidence>
<feature type="region of interest" description="Disordered" evidence="4">
    <location>
        <begin position="1"/>
        <end position="20"/>
    </location>
</feature>
<dbReference type="GO" id="GO:0003700">
    <property type="term" value="F:DNA-binding transcription factor activity"/>
    <property type="evidence" value="ECO:0007669"/>
    <property type="project" value="InterPro"/>
</dbReference>
<evidence type="ECO:0000256" key="3">
    <source>
        <dbReference type="ARBA" id="ARBA00023163"/>
    </source>
</evidence>
<evidence type="ECO:0000256" key="4">
    <source>
        <dbReference type="SAM" id="MobiDB-lite"/>
    </source>
</evidence>
<keyword evidence="2" id="KW-0238">DNA-binding</keyword>
<accession>A0A8J3V991</accession>
<dbReference type="PROSITE" id="PS00041">
    <property type="entry name" value="HTH_ARAC_FAMILY_1"/>
    <property type="match status" value="1"/>
</dbReference>
<organism evidence="6 7">
    <name type="scientific">Planotetraspora thailandica</name>
    <dbReference type="NCBI Taxonomy" id="487172"/>
    <lineage>
        <taxon>Bacteria</taxon>
        <taxon>Bacillati</taxon>
        <taxon>Actinomycetota</taxon>
        <taxon>Actinomycetes</taxon>
        <taxon>Streptosporangiales</taxon>
        <taxon>Streptosporangiaceae</taxon>
        <taxon>Planotetraspora</taxon>
    </lineage>
</organism>
<dbReference type="PROSITE" id="PS01124">
    <property type="entry name" value="HTH_ARAC_FAMILY_2"/>
    <property type="match status" value="1"/>
</dbReference>
<keyword evidence="7" id="KW-1185">Reference proteome</keyword>
<dbReference type="PANTHER" id="PTHR46796">
    <property type="entry name" value="HTH-TYPE TRANSCRIPTIONAL ACTIVATOR RHAS-RELATED"/>
    <property type="match status" value="1"/>
</dbReference>
<dbReference type="Proteomes" id="UP000605992">
    <property type="component" value="Unassembled WGS sequence"/>
</dbReference>
<dbReference type="GO" id="GO:0043565">
    <property type="term" value="F:sequence-specific DNA binding"/>
    <property type="evidence" value="ECO:0007669"/>
    <property type="project" value="InterPro"/>
</dbReference>
<feature type="domain" description="HTH araC/xylS-type" evidence="5">
    <location>
        <begin position="157"/>
        <end position="257"/>
    </location>
</feature>
<keyword evidence="1" id="KW-0805">Transcription regulation</keyword>
<sequence length="271" mass="28713">MTSVHSIPAHAQTAPCETVSAPPHPRLRPFVVGYSGFRSGSGSAVRHRVLPVNLTTLVIDVTGASRLVTGPRADFEVHSSAAWREGVAIGLTPAGATAILGVPVRRLLGESIALADVLGPREAELAEQLAGAPDPASRFAVLDEQLAALVDARTPPDALVARAWSWLQRPAPRISVGSLAGRLGISRRYLELRFEREIGLPPRSVARIARLQRALGRLFEPSGLARVAVECGYADQPHFSREVRAMTGLTPTQLCAFLQYGGPPPPVASGA</sequence>
<dbReference type="SMART" id="SM00342">
    <property type="entry name" value="HTH_ARAC"/>
    <property type="match status" value="1"/>
</dbReference>
<evidence type="ECO:0000313" key="7">
    <source>
        <dbReference type="Proteomes" id="UP000605992"/>
    </source>
</evidence>
<comment type="caution">
    <text evidence="6">The sequence shown here is derived from an EMBL/GenBank/DDBJ whole genome shotgun (WGS) entry which is preliminary data.</text>
</comment>
<evidence type="ECO:0000256" key="1">
    <source>
        <dbReference type="ARBA" id="ARBA00023015"/>
    </source>
</evidence>
<dbReference type="EMBL" id="BOOR01000048">
    <property type="protein sequence ID" value="GII57256.1"/>
    <property type="molecule type" value="Genomic_DNA"/>
</dbReference>
<dbReference type="SUPFAM" id="SSF46689">
    <property type="entry name" value="Homeodomain-like"/>
    <property type="match status" value="1"/>
</dbReference>
<dbReference type="Pfam" id="PF12833">
    <property type="entry name" value="HTH_18"/>
    <property type="match status" value="1"/>
</dbReference>
<dbReference type="InterPro" id="IPR018060">
    <property type="entry name" value="HTH_AraC"/>
</dbReference>
<proteinExistence type="predicted"/>
<reference evidence="6" key="1">
    <citation type="submission" date="2021-01" db="EMBL/GenBank/DDBJ databases">
        <title>Whole genome shotgun sequence of Planotetraspora thailandica NBRC 104271.</title>
        <authorList>
            <person name="Komaki H."/>
            <person name="Tamura T."/>
        </authorList>
    </citation>
    <scope>NUCLEOTIDE SEQUENCE</scope>
    <source>
        <strain evidence="6">NBRC 104271</strain>
    </source>
</reference>
<evidence type="ECO:0000313" key="6">
    <source>
        <dbReference type="EMBL" id="GII57256.1"/>
    </source>
</evidence>
<dbReference type="InterPro" id="IPR018062">
    <property type="entry name" value="HTH_AraC-typ_CS"/>
</dbReference>
<dbReference type="InterPro" id="IPR009057">
    <property type="entry name" value="Homeodomain-like_sf"/>
</dbReference>
<gene>
    <name evidence="6" type="ORF">Pth03_56450</name>
</gene>
<dbReference type="AlphaFoldDB" id="A0A8J3V991"/>
<dbReference type="PANTHER" id="PTHR46796:SF15">
    <property type="entry name" value="BLL1074 PROTEIN"/>
    <property type="match status" value="1"/>
</dbReference>
<name>A0A8J3V991_9ACTN</name>